<dbReference type="PANTHER" id="PTHR13527">
    <property type="entry name" value="SAYSVFN DOMAIN-CONTAINING PROTEIN 1"/>
    <property type="match status" value="1"/>
</dbReference>
<dbReference type="PANTHER" id="PTHR13527:SF0">
    <property type="entry name" value="SAYSVFN DOMAIN-CONTAINING PROTEIN 1"/>
    <property type="match status" value="1"/>
</dbReference>
<evidence type="ECO:0000256" key="1">
    <source>
        <dbReference type="SAM" id="Phobius"/>
    </source>
</evidence>
<dbReference type="InterPro" id="IPR039159">
    <property type="entry name" value="SAYSD1"/>
</dbReference>
<proteinExistence type="predicted"/>
<organism evidence="3 4">
    <name type="scientific">Nicrophorus vespilloides</name>
    <name type="common">Boreal carrion beetle</name>
    <dbReference type="NCBI Taxonomy" id="110193"/>
    <lineage>
        <taxon>Eukaryota</taxon>
        <taxon>Metazoa</taxon>
        <taxon>Ecdysozoa</taxon>
        <taxon>Arthropoda</taxon>
        <taxon>Hexapoda</taxon>
        <taxon>Insecta</taxon>
        <taxon>Pterygota</taxon>
        <taxon>Neoptera</taxon>
        <taxon>Endopterygota</taxon>
        <taxon>Coleoptera</taxon>
        <taxon>Polyphaga</taxon>
        <taxon>Staphyliniformia</taxon>
        <taxon>Silphidae</taxon>
        <taxon>Nicrophorinae</taxon>
        <taxon>Nicrophorus</taxon>
    </lineage>
</organism>
<accession>A0ABM1N8E1</accession>
<feature type="transmembrane region" description="Helical" evidence="1">
    <location>
        <begin position="89"/>
        <end position="119"/>
    </location>
</feature>
<dbReference type="Proteomes" id="UP000695000">
    <property type="component" value="Unplaced"/>
</dbReference>
<evidence type="ECO:0000259" key="2">
    <source>
        <dbReference type="Pfam" id="PF10260"/>
    </source>
</evidence>
<dbReference type="RefSeq" id="XP_017783091.1">
    <property type="nucleotide sequence ID" value="XM_017927602.1"/>
</dbReference>
<evidence type="ECO:0000313" key="4">
    <source>
        <dbReference type="RefSeq" id="XP_017783091.1"/>
    </source>
</evidence>
<keyword evidence="3" id="KW-1185">Reference proteome</keyword>
<gene>
    <name evidence="4" type="primary">LOC108567246</name>
</gene>
<protein>
    <submittedName>
        <fullName evidence="4">SAYSvFN domain-containing protein 1</fullName>
    </submittedName>
</protein>
<name>A0ABM1N8E1_NICVS</name>
<sequence length="163" mass="19487">MEQKLAEYRAKKQRTELINQTKEKVKSFFVFKPKEIIDDRDNVEVREKLLDDVNEDDVDEYVDEIKSDDDIDETTCCTYVDMLYYGLFILLWCVVWLIFIKLQFGAVYFIFSAFIFIYFNTRTSKKRKHEVSAYSVFNKNCESIDGTLKAEQLERQMIYGRLT</sequence>
<keyword evidence="1" id="KW-0812">Transmembrane</keyword>
<keyword evidence="1" id="KW-0472">Membrane</keyword>
<keyword evidence="1" id="KW-1133">Transmembrane helix</keyword>
<dbReference type="InterPro" id="IPR019387">
    <property type="entry name" value="SAYSvFN_dom"/>
</dbReference>
<dbReference type="GeneID" id="108567246"/>
<reference evidence="4" key="1">
    <citation type="submission" date="2025-08" db="UniProtKB">
        <authorList>
            <consortium name="RefSeq"/>
        </authorList>
    </citation>
    <scope>IDENTIFICATION</scope>
    <source>
        <tissue evidence="4">Whole Larva</tissue>
    </source>
</reference>
<feature type="domain" description="SAYSvFN" evidence="2">
    <location>
        <begin position="89"/>
        <end position="157"/>
    </location>
</feature>
<dbReference type="Pfam" id="PF10260">
    <property type="entry name" value="SAYSvFN"/>
    <property type="match status" value="1"/>
</dbReference>
<evidence type="ECO:0000313" key="3">
    <source>
        <dbReference type="Proteomes" id="UP000695000"/>
    </source>
</evidence>